<feature type="region of interest" description="Disordered" evidence="2">
    <location>
        <begin position="555"/>
        <end position="577"/>
    </location>
</feature>
<dbReference type="EMBL" id="VDCV01000014">
    <property type="protein sequence ID" value="KAB5526842.1"/>
    <property type="molecule type" value="Genomic_DNA"/>
</dbReference>
<organism evidence="3 4">
    <name type="scientific">Salix brachista</name>
    <dbReference type="NCBI Taxonomy" id="2182728"/>
    <lineage>
        <taxon>Eukaryota</taxon>
        <taxon>Viridiplantae</taxon>
        <taxon>Streptophyta</taxon>
        <taxon>Embryophyta</taxon>
        <taxon>Tracheophyta</taxon>
        <taxon>Spermatophyta</taxon>
        <taxon>Magnoliopsida</taxon>
        <taxon>eudicotyledons</taxon>
        <taxon>Gunneridae</taxon>
        <taxon>Pentapetalae</taxon>
        <taxon>rosids</taxon>
        <taxon>fabids</taxon>
        <taxon>Malpighiales</taxon>
        <taxon>Salicaceae</taxon>
        <taxon>Saliceae</taxon>
        <taxon>Salix</taxon>
    </lineage>
</organism>
<comment type="caution">
    <text evidence="3">The sequence shown here is derived from an EMBL/GenBank/DDBJ whole genome shotgun (WGS) entry which is preliminary data.</text>
</comment>
<dbReference type="Proteomes" id="UP000326939">
    <property type="component" value="Chromosome 14"/>
</dbReference>
<evidence type="ECO:0000313" key="4">
    <source>
        <dbReference type="Proteomes" id="UP000326939"/>
    </source>
</evidence>
<feature type="region of interest" description="Disordered" evidence="2">
    <location>
        <begin position="68"/>
        <end position="100"/>
    </location>
</feature>
<evidence type="ECO:0000256" key="2">
    <source>
        <dbReference type="SAM" id="MobiDB-lite"/>
    </source>
</evidence>
<evidence type="ECO:0000256" key="1">
    <source>
        <dbReference type="SAM" id="Coils"/>
    </source>
</evidence>
<feature type="compositionally biased region" description="Polar residues" evidence="2">
    <location>
        <begin position="68"/>
        <end position="86"/>
    </location>
</feature>
<reference evidence="4" key="1">
    <citation type="journal article" date="2019" name="Gigascience">
        <title>De novo genome assembly of the endangered Acer yangbiense, a plant species with extremely small populations endemic to Yunnan Province, China.</title>
        <authorList>
            <person name="Yang J."/>
            <person name="Wariss H.M."/>
            <person name="Tao L."/>
            <person name="Zhang R."/>
            <person name="Yun Q."/>
            <person name="Hollingsworth P."/>
            <person name="Dao Z."/>
            <person name="Luo G."/>
            <person name="Guo H."/>
            <person name="Ma Y."/>
            <person name="Sun W."/>
        </authorList>
    </citation>
    <scope>NUCLEOTIDE SEQUENCE [LARGE SCALE GENOMIC DNA]</scope>
    <source>
        <strain evidence="4">cv. br00</strain>
    </source>
</reference>
<proteinExistence type="predicted"/>
<protein>
    <recommendedName>
        <fullName evidence="5">BZIP domain-containing protein</fullName>
    </recommendedName>
</protein>
<accession>A0A5N5K6J5</accession>
<dbReference type="AlphaFoldDB" id="A0A5N5K6J5"/>
<feature type="region of interest" description="Disordered" evidence="2">
    <location>
        <begin position="379"/>
        <end position="404"/>
    </location>
</feature>
<feature type="coiled-coil region" evidence="1">
    <location>
        <begin position="114"/>
        <end position="144"/>
    </location>
</feature>
<sequence length="577" mass="64968">MRSINLSILQMELHDLSESTTSELGWQNARKRLTFACGQIPPNSMETLSELVGGDQNDQIVQPLATNQNDQSVQSSATNQNDQVVQPSAADKTDQVVQPPADEIKKARKRARRMEYLDRKKQKVEDAERQLEEMKADFAGSEKDHACSIEKLDQAQEDLERSAGAVRLLQQIVEQQNIMISMLQQVLVKARKKRAAAEILEFNLYQFKMHNPGVIQTLQLRRFSGGVAYMIDRLTSCKKRDKLFRSFATLSEISVLNCSALSFKPITWLELNSKQFISFSKMKRLTQKAGRFQSRPDPHTGLLCLSISRGLLDPGDLMVSISSAFLIEVFLESYGSQQEGGGSIWPRAHRRLTCMYIDGEQNGQTVQPLVAHQNDQNVKSLARENKKRKKREADKKFRDGKKQKIEDTKRQLENARADYAELKKTYDELEKTYDELEKTHANSEGKLDQAKEDMEINKRCYSLLQQVVIQQNAWINMLQPLLVAGTINQFGATMEPGGPVFEESFPQSHQVERAHWNNVEQPGLTYGGDLNYTSLLGAAMASGSSLMQGSLALGGQARGNNSEQPTSYNADEFPGVN</sequence>
<dbReference type="CDD" id="cd14686">
    <property type="entry name" value="bZIP"/>
    <property type="match status" value="1"/>
</dbReference>
<name>A0A5N5K6J5_9ROSI</name>
<evidence type="ECO:0000313" key="3">
    <source>
        <dbReference type="EMBL" id="KAB5526842.1"/>
    </source>
</evidence>
<evidence type="ECO:0008006" key="5">
    <source>
        <dbReference type="Google" id="ProtNLM"/>
    </source>
</evidence>
<feature type="compositionally biased region" description="Polar residues" evidence="2">
    <location>
        <begin position="558"/>
        <end position="569"/>
    </location>
</feature>
<keyword evidence="4" id="KW-1185">Reference proteome</keyword>
<feature type="compositionally biased region" description="Basic and acidic residues" evidence="2">
    <location>
        <begin position="391"/>
        <end position="404"/>
    </location>
</feature>
<keyword evidence="1" id="KW-0175">Coiled coil</keyword>
<gene>
    <name evidence="3" type="ORF">DKX38_020689</name>
</gene>